<proteinExistence type="predicted"/>
<evidence type="ECO:0000256" key="3">
    <source>
        <dbReference type="PROSITE-ProRule" id="PRU00493"/>
    </source>
</evidence>
<feature type="region of interest" description="Disordered" evidence="4">
    <location>
        <begin position="568"/>
        <end position="590"/>
    </location>
</feature>
<keyword evidence="8" id="KW-1185">Reference proteome</keyword>
<feature type="domain" description="PFL" evidence="6">
    <location>
        <begin position="1"/>
        <end position="573"/>
    </location>
</feature>
<comment type="caution">
    <text evidence="7">The sequence shown here is derived from an EMBL/GenBank/DDBJ whole genome shotgun (WGS) entry which is preliminary data.</text>
</comment>
<protein>
    <submittedName>
        <fullName evidence="7">Uncharacterized protein</fullName>
    </submittedName>
</protein>
<dbReference type="Proteomes" id="UP000610760">
    <property type="component" value="Unassembled WGS sequence"/>
</dbReference>
<evidence type="ECO:0000256" key="2">
    <source>
        <dbReference type="ARBA" id="ARBA00023239"/>
    </source>
</evidence>
<dbReference type="EMBL" id="JACRSV010000001">
    <property type="protein sequence ID" value="MBC8558921.1"/>
    <property type="molecule type" value="Genomic_DNA"/>
</dbReference>
<keyword evidence="1 3" id="KW-0556">Organic radical</keyword>
<evidence type="ECO:0000313" key="8">
    <source>
        <dbReference type="Proteomes" id="UP000610760"/>
    </source>
</evidence>
<evidence type="ECO:0000259" key="5">
    <source>
        <dbReference type="PROSITE" id="PS51149"/>
    </source>
</evidence>
<dbReference type="InterPro" id="IPR001150">
    <property type="entry name" value="Gly_radical"/>
</dbReference>
<dbReference type="PROSITE" id="PS51554">
    <property type="entry name" value="PFL"/>
    <property type="match status" value="1"/>
</dbReference>
<dbReference type="InterPro" id="IPR051215">
    <property type="entry name" value="GRE"/>
</dbReference>
<dbReference type="PANTHER" id="PTHR43641:SF2">
    <property type="entry name" value="DEHYDRATASE YBIW-RELATED"/>
    <property type="match status" value="1"/>
</dbReference>
<evidence type="ECO:0000256" key="1">
    <source>
        <dbReference type="ARBA" id="ARBA00022818"/>
    </source>
</evidence>
<dbReference type="SUPFAM" id="SSF51998">
    <property type="entry name" value="PFL-like glycyl radical enzymes"/>
    <property type="match status" value="1"/>
</dbReference>
<dbReference type="InterPro" id="IPR004184">
    <property type="entry name" value="PFL_dom"/>
</dbReference>
<dbReference type="GO" id="GO:0005829">
    <property type="term" value="C:cytosol"/>
    <property type="evidence" value="ECO:0007669"/>
    <property type="project" value="TreeGrafter"/>
</dbReference>
<accession>A0A926E088</accession>
<organism evidence="7 8">
    <name type="scientific">Fumia xinanensis</name>
    <dbReference type="NCBI Taxonomy" id="2763659"/>
    <lineage>
        <taxon>Bacteria</taxon>
        <taxon>Bacillati</taxon>
        <taxon>Bacillota</taxon>
        <taxon>Clostridia</taxon>
        <taxon>Eubacteriales</taxon>
        <taxon>Oscillospiraceae</taxon>
        <taxon>Fumia</taxon>
    </lineage>
</organism>
<dbReference type="PROSITE" id="PS51149">
    <property type="entry name" value="GLY_RADICAL_2"/>
    <property type="match status" value="1"/>
</dbReference>
<dbReference type="Gene3D" id="3.20.70.20">
    <property type="match status" value="1"/>
</dbReference>
<dbReference type="GO" id="GO:0016829">
    <property type="term" value="F:lyase activity"/>
    <property type="evidence" value="ECO:0007669"/>
    <property type="project" value="UniProtKB-KW"/>
</dbReference>
<feature type="domain" description="Glycine radical" evidence="5">
    <location>
        <begin position="580"/>
        <end position="701"/>
    </location>
</feature>
<dbReference type="AlphaFoldDB" id="A0A926E088"/>
<dbReference type="Pfam" id="PF01228">
    <property type="entry name" value="Gly_radical"/>
    <property type="match status" value="1"/>
</dbReference>
<keyword evidence="2" id="KW-0456">Lyase</keyword>
<reference evidence="7" key="1">
    <citation type="submission" date="2020-08" db="EMBL/GenBank/DDBJ databases">
        <title>Genome public.</title>
        <authorList>
            <person name="Liu C."/>
            <person name="Sun Q."/>
        </authorList>
    </citation>
    <scope>NUCLEOTIDE SEQUENCE</scope>
    <source>
        <strain evidence="7">NSJ-33</strain>
    </source>
</reference>
<name>A0A926E088_9FIRM</name>
<evidence type="ECO:0000313" key="7">
    <source>
        <dbReference type="EMBL" id="MBC8558921.1"/>
    </source>
</evidence>
<feature type="modified residue" description="Glycine radical" evidence="3">
    <location>
        <position position="676"/>
    </location>
</feature>
<dbReference type="Pfam" id="PF02901">
    <property type="entry name" value="PFL-like"/>
    <property type="match status" value="1"/>
</dbReference>
<dbReference type="PANTHER" id="PTHR43641">
    <property type="entry name" value="FORMATE ACETYLTRANSFERASE 3-RELATED"/>
    <property type="match status" value="1"/>
</dbReference>
<evidence type="ECO:0000256" key="4">
    <source>
        <dbReference type="SAM" id="MobiDB-lite"/>
    </source>
</evidence>
<gene>
    <name evidence="7" type="ORF">H8710_02435</name>
</gene>
<sequence length="712" mass="79446">MDFYTSSKTERPVRLSEATRLFAYESMYLFKYGIDTEKCSGVSLDGIENFENLTPLEKYDLAVSEIASRAPIRICSGEKVSGAATLGAAIQHLVPAYYKGTPVFFSVSHLTTDYETILRIGYSGLREKINLAASACMEPEKLPFYKSLEQTVNSFEIWHRRYLSALKQEHGCEENYRNLCRVPEYGARNFFEAVQSIWFTFAFLRLCGNWPGIGRLDWLLGEYLEKDLADGKLTLDQAREILAHFFIKGCEWITGKSSGSGDAQHYQNIVLSGIGKDGRDVTNQVTYLVLDIVEELGISDFPITVRINKNTDERLLRRVSEVIRHGGGVIAVYNEELILQSLTEYGYPYSDAVNFANDGCWEVQIPGKTNFSYVPFDALAILQKQTLNSYDAPGFVSFEELYKGFIADLEKQVQQIHQNKTDEFLRCSAPCTVVSLFENDCISRGISYLEGGTVYTVVSPHIGGLADAANSLYAIKKIVFEEKLVSFSEFMAVLKQNWATDEALRQYALKKITYYGNNNDEADMIAARILDDFALACKKLDGKGPFLFPPGVSTFGRQIEWAPNRLASPHGRKQGEVLSGNLSPTPGTDKESATSIVASYCKADLKKQVTGAALDISLLPSTVSGEDGLEAVMGLMMGFVHLGGYFMQIDVADTKILKQAQEHPEQFPTLSVRVSGWNARFATLNKEWQDMIIERDASHESECNGDSAFLHS</sequence>
<dbReference type="RefSeq" id="WP_249293819.1">
    <property type="nucleotide sequence ID" value="NZ_JACRSV010000001.1"/>
</dbReference>
<evidence type="ECO:0000259" key="6">
    <source>
        <dbReference type="PROSITE" id="PS51554"/>
    </source>
</evidence>